<accession>A0AAV4Y590</accession>
<sequence>MVCFVNKSYSESSFEISQGSSDKELQEWSETDRELEWSEDSESSSTYSEIEVLGKEIKELKFVNEFRESTRNPRIMYFRQ</sequence>
<organism evidence="2 3">
    <name type="scientific">Caerostris extrusa</name>
    <name type="common">Bark spider</name>
    <name type="synonym">Caerostris bankana</name>
    <dbReference type="NCBI Taxonomy" id="172846"/>
    <lineage>
        <taxon>Eukaryota</taxon>
        <taxon>Metazoa</taxon>
        <taxon>Ecdysozoa</taxon>
        <taxon>Arthropoda</taxon>
        <taxon>Chelicerata</taxon>
        <taxon>Arachnida</taxon>
        <taxon>Araneae</taxon>
        <taxon>Araneomorphae</taxon>
        <taxon>Entelegynae</taxon>
        <taxon>Araneoidea</taxon>
        <taxon>Araneidae</taxon>
        <taxon>Caerostris</taxon>
    </lineage>
</organism>
<protein>
    <submittedName>
        <fullName evidence="2">Uncharacterized protein</fullName>
    </submittedName>
</protein>
<keyword evidence="3" id="KW-1185">Reference proteome</keyword>
<dbReference type="Proteomes" id="UP001054945">
    <property type="component" value="Unassembled WGS sequence"/>
</dbReference>
<evidence type="ECO:0000256" key="1">
    <source>
        <dbReference type="SAM" id="MobiDB-lite"/>
    </source>
</evidence>
<gene>
    <name evidence="2" type="ORF">CEXT_19321</name>
</gene>
<feature type="compositionally biased region" description="Basic and acidic residues" evidence="1">
    <location>
        <begin position="21"/>
        <end position="36"/>
    </location>
</feature>
<name>A0AAV4Y590_CAEEX</name>
<dbReference type="AlphaFoldDB" id="A0AAV4Y590"/>
<proteinExistence type="predicted"/>
<feature type="region of interest" description="Disordered" evidence="1">
    <location>
        <begin position="18"/>
        <end position="45"/>
    </location>
</feature>
<evidence type="ECO:0000313" key="2">
    <source>
        <dbReference type="EMBL" id="GIZ01375.1"/>
    </source>
</evidence>
<reference evidence="2 3" key="1">
    <citation type="submission" date="2021-06" db="EMBL/GenBank/DDBJ databases">
        <title>Caerostris extrusa draft genome.</title>
        <authorList>
            <person name="Kono N."/>
            <person name="Arakawa K."/>
        </authorList>
    </citation>
    <scope>NUCLEOTIDE SEQUENCE [LARGE SCALE GENOMIC DNA]</scope>
</reference>
<dbReference type="EMBL" id="BPLR01001290">
    <property type="protein sequence ID" value="GIZ01375.1"/>
    <property type="molecule type" value="Genomic_DNA"/>
</dbReference>
<comment type="caution">
    <text evidence="2">The sequence shown here is derived from an EMBL/GenBank/DDBJ whole genome shotgun (WGS) entry which is preliminary data.</text>
</comment>
<evidence type="ECO:0000313" key="3">
    <source>
        <dbReference type="Proteomes" id="UP001054945"/>
    </source>
</evidence>